<organism evidence="1 2">
    <name type="scientific">Mycena albidolilacea</name>
    <dbReference type="NCBI Taxonomy" id="1033008"/>
    <lineage>
        <taxon>Eukaryota</taxon>
        <taxon>Fungi</taxon>
        <taxon>Dikarya</taxon>
        <taxon>Basidiomycota</taxon>
        <taxon>Agaricomycotina</taxon>
        <taxon>Agaricomycetes</taxon>
        <taxon>Agaricomycetidae</taxon>
        <taxon>Agaricales</taxon>
        <taxon>Marasmiineae</taxon>
        <taxon>Mycenaceae</taxon>
        <taxon>Mycena</taxon>
    </lineage>
</organism>
<dbReference type="InterPro" id="IPR050275">
    <property type="entry name" value="PGM_Phosphatase"/>
</dbReference>
<evidence type="ECO:0000313" key="2">
    <source>
        <dbReference type="Proteomes" id="UP001218218"/>
    </source>
</evidence>
<gene>
    <name evidence="1" type="ORF">DFH08DRAFT_1044315</name>
</gene>
<dbReference type="PANTHER" id="PTHR48100:SF1">
    <property type="entry name" value="HISTIDINE PHOSPHATASE FAMILY PROTEIN-RELATED"/>
    <property type="match status" value="1"/>
</dbReference>
<dbReference type="GO" id="GO:0005737">
    <property type="term" value="C:cytoplasm"/>
    <property type="evidence" value="ECO:0007669"/>
    <property type="project" value="TreeGrafter"/>
</dbReference>
<dbReference type="InterPro" id="IPR029033">
    <property type="entry name" value="His_PPase_superfam"/>
</dbReference>
<comment type="caution">
    <text evidence="1">The sequence shown here is derived from an EMBL/GenBank/DDBJ whole genome shotgun (WGS) entry which is preliminary data.</text>
</comment>
<evidence type="ECO:0000313" key="1">
    <source>
        <dbReference type="EMBL" id="KAJ7312643.1"/>
    </source>
</evidence>
<dbReference type="SUPFAM" id="SSF53254">
    <property type="entry name" value="Phosphoglycerate mutase-like"/>
    <property type="match status" value="1"/>
</dbReference>
<proteinExistence type="predicted"/>
<sequence length="251" mass="27636">MHAAFCYTTIPDFFDGGAPSAVLPYKVPPRLGLIDDSPDRWSSLRVRIAQLNMTGEKGTVFKLVFFTRHGQAIRDPGLTDEGKAHPTMTRDAWTAEIQAGLPIPESLYCSPLRRALETHEIIFGSLVPPDQRTTLIDHCRRLCGGHTCDLRRSRTEILSAFPLSAMGADFTEDEELWQRDGIETSEDVSEQARIVLDRIFRDPATYISVTAHGRIIAGFMRCLGVPSGVLPAGGIYSVLIKAVAAVSEPLQ</sequence>
<dbReference type="EMBL" id="JARIHO010000071">
    <property type="protein sequence ID" value="KAJ7312643.1"/>
    <property type="molecule type" value="Genomic_DNA"/>
</dbReference>
<dbReference type="AlphaFoldDB" id="A0AAD6Z9S9"/>
<accession>A0AAD6Z9S9</accession>
<name>A0AAD6Z9S9_9AGAR</name>
<keyword evidence="2" id="KW-1185">Reference proteome</keyword>
<protein>
    <submittedName>
        <fullName evidence="1">Phosphoglycerate mutase</fullName>
    </submittedName>
</protein>
<dbReference type="GO" id="GO:0016791">
    <property type="term" value="F:phosphatase activity"/>
    <property type="evidence" value="ECO:0007669"/>
    <property type="project" value="TreeGrafter"/>
</dbReference>
<reference evidence="1" key="1">
    <citation type="submission" date="2023-03" db="EMBL/GenBank/DDBJ databases">
        <title>Massive genome expansion in bonnet fungi (Mycena s.s.) driven by repeated elements and novel gene families across ecological guilds.</title>
        <authorList>
            <consortium name="Lawrence Berkeley National Laboratory"/>
            <person name="Harder C.B."/>
            <person name="Miyauchi S."/>
            <person name="Viragh M."/>
            <person name="Kuo A."/>
            <person name="Thoen E."/>
            <person name="Andreopoulos B."/>
            <person name="Lu D."/>
            <person name="Skrede I."/>
            <person name="Drula E."/>
            <person name="Henrissat B."/>
            <person name="Morin E."/>
            <person name="Kohler A."/>
            <person name="Barry K."/>
            <person name="LaButti K."/>
            <person name="Morin E."/>
            <person name="Salamov A."/>
            <person name="Lipzen A."/>
            <person name="Mereny Z."/>
            <person name="Hegedus B."/>
            <person name="Baldrian P."/>
            <person name="Stursova M."/>
            <person name="Weitz H."/>
            <person name="Taylor A."/>
            <person name="Grigoriev I.V."/>
            <person name="Nagy L.G."/>
            <person name="Martin F."/>
            <person name="Kauserud H."/>
        </authorList>
    </citation>
    <scope>NUCLEOTIDE SEQUENCE</scope>
    <source>
        <strain evidence="1">CBHHK002</strain>
    </source>
</reference>
<dbReference type="Proteomes" id="UP001218218">
    <property type="component" value="Unassembled WGS sequence"/>
</dbReference>
<dbReference type="PANTHER" id="PTHR48100">
    <property type="entry name" value="BROAD-SPECIFICITY PHOSPHATASE YOR283W-RELATED"/>
    <property type="match status" value="1"/>
</dbReference>
<dbReference type="Gene3D" id="3.40.50.1240">
    <property type="entry name" value="Phosphoglycerate mutase-like"/>
    <property type="match status" value="1"/>
</dbReference>
<dbReference type="Pfam" id="PF00300">
    <property type="entry name" value="His_Phos_1"/>
    <property type="match status" value="1"/>
</dbReference>
<dbReference type="InterPro" id="IPR013078">
    <property type="entry name" value="His_Pase_superF_clade-1"/>
</dbReference>